<dbReference type="STRING" id="48467.SAMN02745166_02002"/>
<evidence type="ECO:0000313" key="2">
    <source>
        <dbReference type="EMBL" id="SKA92897.1"/>
    </source>
</evidence>
<dbReference type="AlphaFoldDB" id="A0A1T4XTN9"/>
<dbReference type="InterPro" id="IPR001296">
    <property type="entry name" value="Glyco_trans_1"/>
</dbReference>
<dbReference type="SUPFAM" id="SSF53756">
    <property type="entry name" value="UDP-Glycosyltransferase/glycogen phosphorylase"/>
    <property type="match status" value="1"/>
</dbReference>
<proteinExistence type="predicted"/>
<organism evidence="2 3">
    <name type="scientific">Prosthecobacter debontii</name>
    <dbReference type="NCBI Taxonomy" id="48467"/>
    <lineage>
        <taxon>Bacteria</taxon>
        <taxon>Pseudomonadati</taxon>
        <taxon>Verrucomicrobiota</taxon>
        <taxon>Verrucomicrobiia</taxon>
        <taxon>Verrucomicrobiales</taxon>
        <taxon>Verrucomicrobiaceae</taxon>
        <taxon>Prosthecobacter</taxon>
    </lineage>
</organism>
<dbReference type="EMBL" id="FUYE01000005">
    <property type="protein sequence ID" value="SKA92897.1"/>
    <property type="molecule type" value="Genomic_DNA"/>
</dbReference>
<dbReference type="OrthoDB" id="7560678at2"/>
<sequence length="372" mass="41140">MLPQIVFVQNSVHLAGAQKSLSRLLSAPSLQDHAPCLLTGQVGWLTGFCDANQVPWVQLPFPASRSLGGRLFKNHQFAKQAAKRLKSLLDPRRPIVVHTNDHPDSLLGQAVAHELAAIPIMTLRTPGMSQRDFEKYHCSKHKHLIAVGDQLFQKVRPWIAGQPPLTLVHNGITEDEILPPPSQPSHALEHVLVLGSIIPRKGWQDLIAALQRLEAIVPPGPVPEIHFLGDLLQQDASTTLHTQRLSRFKLNFLGVDPNYRKRLRQYALAIHPSRDESFGMAALECVAAGVPLLAAATGLIPEFIPRDSFLFQPEASDELASKLASLLSLTMPEIQSAFGFTEAHQIIRERFSTPETVRKLKVIYREHTASGS</sequence>
<feature type="domain" description="Glycosyl transferase family 1" evidence="1">
    <location>
        <begin position="190"/>
        <end position="329"/>
    </location>
</feature>
<protein>
    <submittedName>
        <fullName evidence="2">Glycosyl transferases group 1</fullName>
    </submittedName>
</protein>
<dbReference type="CDD" id="cd03801">
    <property type="entry name" value="GT4_PimA-like"/>
    <property type="match status" value="1"/>
</dbReference>
<evidence type="ECO:0000259" key="1">
    <source>
        <dbReference type="Pfam" id="PF00534"/>
    </source>
</evidence>
<reference evidence="3" key="1">
    <citation type="submission" date="2017-02" db="EMBL/GenBank/DDBJ databases">
        <authorList>
            <person name="Varghese N."/>
            <person name="Submissions S."/>
        </authorList>
    </citation>
    <scope>NUCLEOTIDE SEQUENCE [LARGE SCALE GENOMIC DNA]</scope>
    <source>
        <strain evidence="3">ATCC 700200</strain>
    </source>
</reference>
<keyword evidence="2" id="KW-0808">Transferase</keyword>
<dbReference type="PANTHER" id="PTHR12526">
    <property type="entry name" value="GLYCOSYLTRANSFERASE"/>
    <property type="match status" value="1"/>
</dbReference>
<dbReference type="Proteomes" id="UP000190774">
    <property type="component" value="Unassembled WGS sequence"/>
</dbReference>
<dbReference type="Gene3D" id="3.40.50.2000">
    <property type="entry name" value="Glycogen Phosphorylase B"/>
    <property type="match status" value="2"/>
</dbReference>
<gene>
    <name evidence="2" type="ORF">SAMN02745166_02002</name>
</gene>
<dbReference type="Pfam" id="PF00534">
    <property type="entry name" value="Glycos_transf_1"/>
    <property type="match status" value="1"/>
</dbReference>
<name>A0A1T4XTN9_9BACT</name>
<evidence type="ECO:0000313" key="3">
    <source>
        <dbReference type="Proteomes" id="UP000190774"/>
    </source>
</evidence>
<accession>A0A1T4XTN9</accession>
<keyword evidence="3" id="KW-1185">Reference proteome</keyword>
<dbReference type="GO" id="GO:0016757">
    <property type="term" value="F:glycosyltransferase activity"/>
    <property type="evidence" value="ECO:0007669"/>
    <property type="project" value="InterPro"/>
</dbReference>
<dbReference type="PANTHER" id="PTHR12526:SF637">
    <property type="entry name" value="GLYCOSYLTRANSFERASE EPSF-RELATED"/>
    <property type="match status" value="1"/>
</dbReference>